<feature type="transmembrane region" description="Helical" evidence="1">
    <location>
        <begin position="93"/>
        <end position="114"/>
    </location>
</feature>
<dbReference type="EMBL" id="CP019343">
    <property type="protein sequence ID" value="ARN73936.1"/>
    <property type="molecule type" value="Genomic_DNA"/>
</dbReference>
<evidence type="ECO:0000313" key="3">
    <source>
        <dbReference type="Proteomes" id="UP000193450"/>
    </source>
</evidence>
<keyword evidence="1" id="KW-1133">Transmembrane helix</keyword>
<keyword evidence="3" id="KW-1185">Reference proteome</keyword>
<keyword evidence="1" id="KW-0472">Membrane</keyword>
<dbReference type="STRING" id="716816.BST96_07295"/>
<evidence type="ECO:0000256" key="1">
    <source>
        <dbReference type="SAM" id="Phobius"/>
    </source>
</evidence>
<sequence>MLYLRKVVAFSSLIILIFPVIVLWSIVSPWEEAGELLRKTYQPDLVVRVGGERKLSAYSDKVFSAKYLLIPNLKVVSVMQRNSGPLEIEEEKLGIYVLITGVFIPLMAFVFIGIPEFKKYLGGDKVRRR</sequence>
<evidence type="ECO:0000313" key="2">
    <source>
        <dbReference type="EMBL" id="ARN73936.1"/>
    </source>
</evidence>
<dbReference type="RefSeq" id="WP_085758065.1">
    <property type="nucleotide sequence ID" value="NZ_CP019343.1"/>
</dbReference>
<dbReference type="Proteomes" id="UP000193450">
    <property type="component" value="Chromosome"/>
</dbReference>
<proteinExistence type="predicted"/>
<protein>
    <submittedName>
        <fullName evidence="2">Uncharacterized protein</fullName>
    </submittedName>
</protein>
<feature type="transmembrane region" description="Helical" evidence="1">
    <location>
        <begin position="7"/>
        <end position="27"/>
    </location>
</feature>
<dbReference type="KEGG" id="osg:BST96_07295"/>
<name>A0A1X9N8D2_9GAMM</name>
<accession>A0A1X9N8D2</accession>
<keyword evidence="1" id="KW-0812">Transmembrane</keyword>
<dbReference type="AlphaFoldDB" id="A0A1X9N8D2"/>
<gene>
    <name evidence="2" type="ORF">BST96_07295</name>
</gene>
<reference evidence="2 3" key="1">
    <citation type="submission" date="2016-11" db="EMBL/GenBank/DDBJ databases">
        <title>Trade-off between light-utilization and light-protection in marine flavobacteria.</title>
        <authorList>
            <person name="Kumagai Y."/>
        </authorList>
    </citation>
    <scope>NUCLEOTIDE SEQUENCE [LARGE SCALE GENOMIC DNA]</scope>
    <source>
        <strain evidence="2 3">NBRC 107125</strain>
    </source>
</reference>
<organism evidence="2 3">
    <name type="scientific">Oceanicoccus sagamiensis</name>
    <dbReference type="NCBI Taxonomy" id="716816"/>
    <lineage>
        <taxon>Bacteria</taxon>
        <taxon>Pseudomonadati</taxon>
        <taxon>Pseudomonadota</taxon>
        <taxon>Gammaproteobacteria</taxon>
        <taxon>Cellvibrionales</taxon>
        <taxon>Spongiibacteraceae</taxon>
        <taxon>Oceanicoccus</taxon>
    </lineage>
</organism>